<dbReference type="EMBL" id="SJZI01000046">
    <property type="protein sequence ID" value="TCJ13371.1"/>
    <property type="molecule type" value="Genomic_DNA"/>
</dbReference>
<accession>A0A4R1B5U1</accession>
<dbReference type="AlphaFoldDB" id="A0A4R1B5U1"/>
<evidence type="ECO:0000313" key="6">
    <source>
        <dbReference type="EMBL" id="TCJ13371.1"/>
    </source>
</evidence>
<protein>
    <submittedName>
        <fullName evidence="6">DoxX family membrane protein</fullName>
    </submittedName>
</protein>
<dbReference type="InterPro" id="IPR032808">
    <property type="entry name" value="DoxX"/>
</dbReference>
<name>A0A4R1B5U1_9BACT</name>
<sequence length="122" mass="13645">MNRYALLRTLMALAYIAAGINHFVHPGTYRAIMPPWLPAHAALVAVSGVAEILLGAGLLLPRTRRAAAWGIVVLLVAVFPANIQMALNWWRSGHPHLWIALLRLPLQGLLIWWALLYTRRNN</sequence>
<evidence type="ECO:0000256" key="4">
    <source>
        <dbReference type="ARBA" id="ARBA00023136"/>
    </source>
</evidence>
<comment type="caution">
    <text evidence="6">The sequence shown here is derived from an EMBL/GenBank/DDBJ whole genome shotgun (WGS) entry which is preliminary data.</text>
</comment>
<feature type="transmembrane region" description="Helical" evidence="5">
    <location>
        <begin position="36"/>
        <end position="60"/>
    </location>
</feature>
<evidence type="ECO:0000256" key="1">
    <source>
        <dbReference type="ARBA" id="ARBA00004141"/>
    </source>
</evidence>
<evidence type="ECO:0000256" key="3">
    <source>
        <dbReference type="ARBA" id="ARBA00022989"/>
    </source>
</evidence>
<keyword evidence="2 5" id="KW-0812">Transmembrane</keyword>
<comment type="subcellular location">
    <subcellularLocation>
        <location evidence="1">Membrane</location>
        <topology evidence="1">Multi-pass membrane protein</topology>
    </subcellularLocation>
</comment>
<keyword evidence="4 5" id="KW-0472">Membrane</keyword>
<feature type="transmembrane region" description="Helical" evidence="5">
    <location>
        <begin position="67"/>
        <end position="90"/>
    </location>
</feature>
<dbReference type="OrthoDB" id="327939at2"/>
<organism evidence="6 7">
    <name type="scientific">Flaviaesturariibacter flavus</name>
    <dbReference type="NCBI Taxonomy" id="2502780"/>
    <lineage>
        <taxon>Bacteria</taxon>
        <taxon>Pseudomonadati</taxon>
        <taxon>Bacteroidota</taxon>
        <taxon>Chitinophagia</taxon>
        <taxon>Chitinophagales</taxon>
        <taxon>Chitinophagaceae</taxon>
        <taxon>Flaviaestuariibacter</taxon>
    </lineage>
</organism>
<dbReference type="GO" id="GO:0016020">
    <property type="term" value="C:membrane"/>
    <property type="evidence" value="ECO:0007669"/>
    <property type="project" value="UniProtKB-SubCell"/>
</dbReference>
<dbReference type="PANTHER" id="PTHR36974:SF1">
    <property type="entry name" value="DOXX FAMILY MEMBRANE PROTEIN"/>
    <property type="match status" value="1"/>
</dbReference>
<evidence type="ECO:0000313" key="7">
    <source>
        <dbReference type="Proteomes" id="UP000295334"/>
    </source>
</evidence>
<keyword evidence="7" id="KW-1185">Reference proteome</keyword>
<proteinExistence type="predicted"/>
<dbReference type="Pfam" id="PF07681">
    <property type="entry name" value="DoxX"/>
    <property type="match status" value="1"/>
</dbReference>
<reference evidence="6 7" key="1">
    <citation type="submission" date="2019-03" db="EMBL/GenBank/DDBJ databases">
        <authorList>
            <person name="Kim M.K.M."/>
        </authorList>
    </citation>
    <scope>NUCLEOTIDE SEQUENCE [LARGE SCALE GENOMIC DNA]</scope>
    <source>
        <strain evidence="6 7">17J68-12</strain>
    </source>
</reference>
<feature type="transmembrane region" description="Helical" evidence="5">
    <location>
        <begin position="5"/>
        <end position="24"/>
    </location>
</feature>
<gene>
    <name evidence="6" type="ORF">EPD60_13360</name>
</gene>
<feature type="transmembrane region" description="Helical" evidence="5">
    <location>
        <begin position="96"/>
        <end position="117"/>
    </location>
</feature>
<dbReference type="RefSeq" id="WP_131450027.1">
    <property type="nucleotide sequence ID" value="NZ_SJZI01000046.1"/>
</dbReference>
<dbReference type="Proteomes" id="UP000295334">
    <property type="component" value="Unassembled WGS sequence"/>
</dbReference>
<evidence type="ECO:0000256" key="5">
    <source>
        <dbReference type="SAM" id="Phobius"/>
    </source>
</evidence>
<evidence type="ECO:0000256" key="2">
    <source>
        <dbReference type="ARBA" id="ARBA00022692"/>
    </source>
</evidence>
<keyword evidence="3 5" id="KW-1133">Transmembrane helix</keyword>
<dbReference type="PANTHER" id="PTHR36974">
    <property type="entry name" value="MEMBRANE PROTEIN-RELATED"/>
    <property type="match status" value="1"/>
</dbReference>